<organism evidence="1 2">
    <name type="scientific">Candidatus Thiomargarita nelsonii</name>
    <dbReference type="NCBI Taxonomy" id="1003181"/>
    <lineage>
        <taxon>Bacteria</taxon>
        <taxon>Pseudomonadati</taxon>
        <taxon>Pseudomonadota</taxon>
        <taxon>Gammaproteobacteria</taxon>
        <taxon>Thiotrichales</taxon>
        <taxon>Thiotrichaceae</taxon>
        <taxon>Thiomargarita</taxon>
    </lineage>
</organism>
<proteinExistence type="predicted"/>
<protein>
    <submittedName>
        <fullName evidence="1">Uncharacterized protein</fullName>
    </submittedName>
</protein>
<name>A0A4E0QRR4_9GAMM</name>
<dbReference type="EMBL" id="JSZA02000017">
    <property type="protein sequence ID" value="TGO03453.1"/>
    <property type="molecule type" value="Genomic_DNA"/>
</dbReference>
<sequence length="205" mass="23794">MLQRRLWGHADRGQLDDTGAISSHKAGNLTEKCRLAYQWILDNAIYSPYNNIFRFYRAGVDNELAIKDLGYSYQRKRDRMNGDASTIALQIAARAILAIWQRKVDRSRKRGTDNAPRFLPYANYFLAMLIGKLLLEKLNISLKQLDHQNFTQAKNLLEHSFQDIYSLAIDKLEEALKKLYGTQTIPLQRLAATFRRGDLLEFFHK</sequence>
<dbReference type="AlphaFoldDB" id="A0A4E0QRR4"/>
<dbReference type="Proteomes" id="UP000030428">
    <property type="component" value="Unassembled WGS sequence"/>
</dbReference>
<reference evidence="1 2" key="1">
    <citation type="journal article" date="2016" name="Front. Microbiol.">
        <title>Single-Cell (Meta-)Genomics of a Dimorphic Candidatus Thiomargarita nelsonii Reveals Genomic Plasticity.</title>
        <authorList>
            <person name="Flood B.E."/>
            <person name="Fliss P."/>
            <person name="Jones D.S."/>
            <person name="Dick G.J."/>
            <person name="Jain S."/>
            <person name="Kaster A.K."/>
            <person name="Winkel M."/>
            <person name="Mussmann M."/>
            <person name="Bailey J."/>
        </authorList>
    </citation>
    <scope>NUCLEOTIDE SEQUENCE [LARGE SCALE GENOMIC DNA]</scope>
    <source>
        <strain evidence="1">Hydrate Ridge</strain>
    </source>
</reference>
<comment type="caution">
    <text evidence="1">The sequence shown here is derived from an EMBL/GenBank/DDBJ whole genome shotgun (WGS) entry which is preliminary data.</text>
</comment>
<accession>A0A4E0QRR4</accession>
<evidence type="ECO:0000313" key="2">
    <source>
        <dbReference type="Proteomes" id="UP000030428"/>
    </source>
</evidence>
<evidence type="ECO:0000313" key="1">
    <source>
        <dbReference type="EMBL" id="TGO03453.1"/>
    </source>
</evidence>
<gene>
    <name evidence="1" type="ORF">PN36_05940</name>
</gene>
<keyword evidence="2" id="KW-1185">Reference proteome</keyword>